<accession>A0ABR2V0J9</accession>
<name>A0ABR2V0J9_9PEZI</name>
<comment type="caution">
    <text evidence="2">The sequence shown here is derived from an EMBL/GenBank/DDBJ whole genome shotgun (WGS) entry which is preliminary data.</text>
</comment>
<gene>
    <name evidence="2" type="ORF">SUNI508_06721</name>
</gene>
<dbReference type="InterPro" id="IPR036188">
    <property type="entry name" value="FAD/NAD-bd_sf"/>
</dbReference>
<sequence length="101" mass="10962">MDMPKERETEVDLNFADIELTSIKTVRRNHDVAMIGSGTTGFGVAISLLKNDPSIRITVSEARGLRSGATGRNGRQLAITAAESYEENRERVGLETAGEIV</sequence>
<organism evidence="2 3">
    <name type="scientific">Seiridium unicorne</name>
    <dbReference type="NCBI Taxonomy" id="138068"/>
    <lineage>
        <taxon>Eukaryota</taxon>
        <taxon>Fungi</taxon>
        <taxon>Dikarya</taxon>
        <taxon>Ascomycota</taxon>
        <taxon>Pezizomycotina</taxon>
        <taxon>Sordariomycetes</taxon>
        <taxon>Xylariomycetidae</taxon>
        <taxon>Amphisphaeriales</taxon>
        <taxon>Sporocadaceae</taxon>
        <taxon>Seiridium</taxon>
    </lineage>
</organism>
<proteinExistence type="predicted"/>
<protein>
    <submittedName>
        <fullName evidence="2">FAD dependent oxidoreductase domain-containing protein</fullName>
    </submittedName>
</protein>
<reference evidence="2 3" key="1">
    <citation type="journal article" date="2024" name="J. Plant Pathol.">
        <title>Sequence and assembly of the genome of Seiridium unicorne, isolate CBS 538.82, causal agent of cypress canker disease.</title>
        <authorList>
            <person name="Scali E."/>
            <person name="Rocca G.D."/>
            <person name="Danti R."/>
            <person name="Garbelotto M."/>
            <person name="Barberini S."/>
            <person name="Baroncelli R."/>
            <person name="Emiliani G."/>
        </authorList>
    </citation>
    <scope>NUCLEOTIDE SEQUENCE [LARGE SCALE GENOMIC DNA]</scope>
    <source>
        <strain evidence="2 3">BM-138-508</strain>
    </source>
</reference>
<keyword evidence="3" id="KW-1185">Reference proteome</keyword>
<dbReference type="SUPFAM" id="SSF51905">
    <property type="entry name" value="FAD/NAD(P)-binding domain"/>
    <property type="match status" value="1"/>
</dbReference>
<dbReference type="Pfam" id="PF01266">
    <property type="entry name" value="DAO"/>
    <property type="match status" value="1"/>
</dbReference>
<dbReference type="InterPro" id="IPR006076">
    <property type="entry name" value="FAD-dep_OxRdtase"/>
</dbReference>
<evidence type="ECO:0000313" key="3">
    <source>
        <dbReference type="Proteomes" id="UP001408356"/>
    </source>
</evidence>
<dbReference type="Gene3D" id="3.50.50.60">
    <property type="entry name" value="FAD/NAD(P)-binding domain"/>
    <property type="match status" value="1"/>
</dbReference>
<evidence type="ECO:0000259" key="1">
    <source>
        <dbReference type="Pfam" id="PF01266"/>
    </source>
</evidence>
<dbReference type="EMBL" id="JARVKF010000257">
    <property type="protein sequence ID" value="KAK9420193.1"/>
    <property type="molecule type" value="Genomic_DNA"/>
</dbReference>
<feature type="domain" description="FAD dependent oxidoreductase" evidence="1">
    <location>
        <begin position="31"/>
        <end position="94"/>
    </location>
</feature>
<dbReference type="Proteomes" id="UP001408356">
    <property type="component" value="Unassembled WGS sequence"/>
</dbReference>
<evidence type="ECO:0000313" key="2">
    <source>
        <dbReference type="EMBL" id="KAK9420193.1"/>
    </source>
</evidence>